<name>A0A438H1R4_VITVI</name>
<accession>A0A438H1R4</accession>
<reference evidence="2 3" key="1">
    <citation type="journal article" date="2018" name="PLoS Genet.">
        <title>Population sequencing reveals clonal diversity and ancestral inbreeding in the grapevine cultivar Chardonnay.</title>
        <authorList>
            <person name="Roach M.J."/>
            <person name="Johnson D.L."/>
            <person name="Bohlmann J."/>
            <person name="van Vuuren H.J."/>
            <person name="Jones S.J."/>
            <person name="Pretorius I.S."/>
            <person name="Schmidt S.A."/>
            <person name="Borneman A.R."/>
        </authorList>
    </citation>
    <scope>NUCLEOTIDE SEQUENCE [LARGE SCALE GENOMIC DNA]</scope>
    <source>
        <strain evidence="3">cv. Chardonnay</strain>
        <tissue evidence="2">Leaf</tissue>
    </source>
</reference>
<dbReference type="EMBL" id="QGNW01000300">
    <property type="protein sequence ID" value="RVW78171.1"/>
    <property type="molecule type" value="Genomic_DNA"/>
</dbReference>
<evidence type="ECO:0000313" key="2">
    <source>
        <dbReference type="EMBL" id="RVW78171.1"/>
    </source>
</evidence>
<dbReference type="Proteomes" id="UP000288805">
    <property type="component" value="Unassembled WGS sequence"/>
</dbReference>
<organism evidence="2 3">
    <name type="scientific">Vitis vinifera</name>
    <name type="common">Grape</name>
    <dbReference type="NCBI Taxonomy" id="29760"/>
    <lineage>
        <taxon>Eukaryota</taxon>
        <taxon>Viridiplantae</taxon>
        <taxon>Streptophyta</taxon>
        <taxon>Embryophyta</taxon>
        <taxon>Tracheophyta</taxon>
        <taxon>Spermatophyta</taxon>
        <taxon>Magnoliopsida</taxon>
        <taxon>eudicotyledons</taxon>
        <taxon>Gunneridae</taxon>
        <taxon>Pentapetalae</taxon>
        <taxon>rosids</taxon>
        <taxon>Vitales</taxon>
        <taxon>Vitaceae</taxon>
        <taxon>Viteae</taxon>
        <taxon>Vitis</taxon>
    </lineage>
</organism>
<sequence length="87" mass="9933">MGMSGCRPMDTPMDPNQKLGNNKKRDALDASWYSKSRLGKGLFFHKNVQQNIKAYTDTDWVGSIIDWSAEAEYRAMAQGVCEMLWLK</sequence>
<proteinExistence type="predicted"/>
<gene>
    <name evidence="2" type="ORF">CK203_058440</name>
</gene>
<feature type="region of interest" description="Disordered" evidence="1">
    <location>
        <begin position="1"/>
        <end position="25"/>
    </location>
</feature>
<comment type="caution">
    <text evidence="2">The sequence shown here is derived from an EMBL/GenBank/DDBJ whole genome shotgun (WGS) entry which is preliminary data.</text>
</comment>
<dbReference type="AlphaFoldDB" id="A0A438H1R4"/>
<evidence type="ECO:0000256" key="1">
    <source>
        <dbReference type="SAM" id="MobiDB-lite"/>
    </source>
</evidence>
<protein>
    <submittedName>
        <fullName evidence="2">Uncharacterized protein</fullName>
    </submittedName>
</protein>
<evidence type="ECO:0000313" key="3">
    <source>
        <dbReference type="Proteomes" id="UP000288805"/>
    </source>
</evidence>